<dbReference type="GO" id="GO:0009055">
    <property type="term" value="F:electron transfer activity"/>
    <property type="evidence" value="ECO:0007669"/>
    <property type="project" value="InterPro"/>
</dbReference>
<evidence type="ECO:0000256" key="13">
    <source>
        <dbReference type="SAM" id="Phobius"/>
    </source>
</evidence>
<dbReference type="Proteomes" id="UP001229862">
    <property type="component" value="Chromosome"/>
</dbReference>
<evidence type="ECO:0000256" key="7">
    <source>
        <dbReference type="ARBA" id="ARBA00022723"/>
    </source>
</evidence>
<evidence type="ECO:0000256" key="8">
    <source>
        <dbReference type="ARBA" id="ARBA00022982"/>
    </source>
</evidence>
<evidence type="ECO:0000256" key="12">
    <source>
        <dbReference type="ARBA" id="ARBA00037975"/>
    </source>
</evidence>
<dbReference type="EMBL" id="CP133217">
    <property type="protein sequence ID" value="WML88445.1"/>
    <property type="molecule type" value="Genomic_DNA"/>
</dbReference>
<feature type="transmembrane region" description="Helical" evidence="13">
    <location>
        <begin position="12"/>
        <end position="31"/>
    </location>
</feature>
<evidence type="ECO:0000256" key="9">
    <source>
        <dbReference type="ARBA" id="ARBA00022989"/>
    </source>
</evidence>
<dbReference type="InterPro" id="IPR052168">
    <property type="entry name" value="Cytochrome_b561_oxidase"/>
</dbReference>
<dbReference type="GO" id="GO:0020037">
    <property type="term" value="F:heme binding"/>
    <property type="evidence" value="ECO:0007669"/>
    <property type="project" value="TreeGrafter"/>
</dbReference>
<comment type="cofactor">
    <cofactor evidence="1">
        <name>heme b</name>
        <dbReference type="ChEBI" id="CHEBI:60344"/>
    </cofactor>
</comment>
<gene>
    <name evidence="15" type="ORF">RCG00_08685</name>
</gene>
<dbReference type="Pfam" id="PF01292">
    <property type="entry name" value="Ni_hydr_CYTB"/>
    <property type="match status" value="1"/>
</dbReference>
<organism evidence="15">
    <name type="scientific">Thiothrix subterranea</name>
    <dbReference type="NCBI Taxonomy" id="2735563"/>
    <lineage>
        <taxon>Bacteria</taxon>
        <taxon>Pseudomonadati</taxon>
        <taxon>Pseudomonadota</taxon>
        <taxon>Gammaproteobacteria</taxon>
        <taxon>Thiotrichales</taxon>
        <taxon>Thiotrichaceae</taxon>
        <taxon>Thiothrix</taxon>
    </lineage>
</organism>
<feature type="transmembrane region" description="Helical" evidence="13">
    <location>
        <begin position="93"/>
        <end position="112"/>
    </location>
</feature>
<evidence type="ECO:0000256" key="1">
    <source>
        <dbReference type="ARBA" id="ARBA00001970"/>
    </source>
</evidence>
<feature type="transmembrane region" description="Helical" evidence="13">
    <location>
        <begin position="51"/>
        <end position="72"/>
    </location>
</feature>
<dbReference type="GO" id="GO:0046872">
    <property type="term" value="F:metal ion binding"/>
    <property type="evidence" value="ECO:0007669"/>
    <property type="project" value="UniProtKB-KW"/>
</dbReference>
<evidence type="ECO:0000256" key="2">
    <source>
        <dbReference type="ARBA" id="ARBA00004651"/>
    </source>
</evidence>
<keyword evidence="4" id="KW-1003">Cell membrane</keyword>
<dbReference type="RefSeq" id="WP_308872349.1">
    <property type="nucleotide sequence ID" value="NZ_CP133217.1"/>
</dbReference>
<comment type="subcellular location">
    <subcellularLocation>
        <location evidence="2">Cell membrane</location>
        <topology evidence="2">Multi-pass membrane protein</topology>
    </subcellularLocation>
</comment>
<keyword evidence="5" id="KW-0349">Heme</keyword>
<evidence type="ECO:0000256" key="4">
    <source>
        <dbReference type="ARBA" id="ARBA00022475"/>
    </source>
</evidence>
<evidence type="ECO:0000259" key="14">
    <source>
        <dbReference type="Pfam" id="PF01292"/>
    </source>
</evidence>
<evidence type="ECO:0000256" key="6">
    <source>
        <dbReference type="ARBA" id="ARBA00022692"/>
    </source>
</evidence>
<keyword evidence="9 13" id="KW-1133">Transmembrane helix</keyword>
<sequence>MQIGNSEKTYGVVSIALHWVMAVVLIGMYFIGDYMVELEYYDALYHTLPKWHKAVGVILGGLLLMRLAWVYAQPRPLPASGHAPKLTHLLGKLGHLALYGLLTIMLISGYLISTAKGHGINVFDWFEVPALLPQSKERDELAGDIHEIAGILFILLVGVHALAAFIHHFYWKDNTLTRMLGKG</sequence>
<dbReference type="InterPro" id="IPR016174">
    <property type="entry name" value="Di-haem_cyt_TM"/>
</dbReference>
<evidence type="ECO:0000256" key="11">
    <source>
        <dbReference type="ARBA" id="ARBA00023136"/>
    </source>
</evidence>
<name>A0AA51R625_9GAMM</name>
<keyword evidence="6 13" id="KW-0812">Transmembrane</keyword>
<dbReference type="InterPro" id="IPR011577">
    <property type="entry name" value="Cyt_b561_bac/Ni-Hgenase"/>
</dbReference>
<comment type="similarity">
    <text evidence="12">Belongs to the cytochrome b561 family.</text>
</comment>
<feature type="domain" description="Cytochrome b561 bacterial/Ni-hydrogenase" evidence="14">
    <location>
        <begin position="10"/>
        <end position="181"/>
    </location>
</feature>
<keyword evidence="8" id="KW-0249">Electron transport</keyword>
<accession>A0AA51R625</accession>
<dbReference type="SUPFAM" id="SSF81342">
    <property type="entry name" value="Transmembrane di-heme cytochromes"/>
    <property type="match status" value="1"/>
</dbReference>
<keyword evidence="3" id="KW-0813">Transport</keyword>
<evidence type="ECO:0000313" key="15">
    <source>
        <dbReference type="EMBL" id="WML88445.1"/>
    </source>
</evidence>
<evidence type="ECO:0000256" key="5">
    <source>
        <dbReference type="ARBA" id="ARBA00022617"/>
    </source>
</evidence>
<dbReference type="AlphaFoldDB" id="A0AA51R625"/>
<protein>
    <submittedName>
        <fullName evidence="15">Cytochrome b</fullName>
    </submittedName>
</protein>
<evidence type="ECO:0000256" key="3">
    <source>
        <dbReference type="ARBA" id="ARBA00022448"/>
    </source>
</evidence>
<dbReference type="PANTHER" id="PTHR30529">
    <property type="entry name" value="CYTOCHROME B561"/>
    <property type="match status" value="1"/>
</dbReference>
<feature type="transmembrane region" description="Helical" evidence="13">
    <location>
        <begin position="148"/>
        <end position="170"/>
    </location>
</feature>
<keyword evidence="11 13" id="KW-0472">Membrane</keyword>
<dbReference type="GO" id="GO:0022904">
    <property type="term" value="P:respiratory electron transport chain"/>
    <property type="evidence" value="ECO:0007669"/>
    <property type="project" value="InterPro"/>
</dbReference>
<dbReference type="PANTHER" id="PTHR30529:SF1">
    <property type="entry name" value="CYTOCHROME B561 HOMOLOG 2"/>
    <property type="match status" value="1"/>
</dbReference>
<reference evidence="15" key="1">
    <citation type="submission" date="2023-08" db="EMBL/GenBank/DDBJ databases">
        <title>New molecular markers tilS and rpoB for phylogenetic and monitoring studies of the genus Thiothrix biodiversity.</title>
        <authorList>
            <person name="Ravin N.V."/>
            <person name="Smolyakov D."/>
            <person name="Markov N.D."/>
            <person name="Beletsky A.V."/>
            <person name="Mardanov A.V."/>
            <person name="Rudenko T.S."/>
            <person name="Grabovich M.Y."/>
        </authorList>
    </citation>
    <scope>NUCLEOTIDE SEQUENCE</scope>
    <source>
        <strain evidence="15">DNT52</strain>
    </source>
</reference>
<proteinExistence type="inferred from homology"/>
<dbReference type="Gene3D" id="1.20.950.20">
    <property type="entry name" value="Transmembrane di-heme cytochromes, Chain C"/>
    <property type="match status" value="1"/>
</dbReference>
<dbReference type="GO" id="GO:0005886">
    <property type="term" value="C:plasma membrane"/>
    <property type="evidence" value="ECO:0007669"/>
    <property type="project" value="UniProtKB-SubCell"/>
</dbReference>
<keyword evidence="10" id="KW-0408">Iron</keyword>
<keyword evidence="7" id="KW-0479">Metal-binding</keyword>
<evidence type="ECO:0000256" key="10">
    <source>
        <dbReference type="ARBA" id="ARBA00023004"/>
    </source>
</evidence>